<dbReference type="Proteomes" id="UP000005272">
    <property type="component" value="Unassembled WGS sequence"/>
</dbReference>
<accession>A0A828U5H6</accession>
<proteinExistence type="predicted"/>
<evidence type="ECO:0000313" key="2">
    <source>
        <dbReference type="Proteomes" id="UP000005272"/>
    </source>
</evidence>
<dbReference type="AlphaFoldDB" id="A0A828U5H6"/>
<dbReference type="EMBL" id="AIFC01000026">
    <property type="protein sequence ID" value="EHU43371.1"/>
    <property type="molecule type" value="Genomic_DNA"/>
</dbReference>
<gene>
    <name evidence="1" type="ORF">ECDEC2D_3133</name>
</gene>
<sequence length="42" mass="4764">MSNIISLLTKESAIPTMLRMDNNPKFILLTQAEQAEKYALKP</sequence>
<evidence type="ECO:0000313" key="1">
    <source>
        <dbReference type="EMBL" id="EHU43371.1"/>
    </source>
</evidence>
<reference evidence="1 2" key="1">
    <citation type="journal article" date="2012" name="J. Bacteriol.">
        <title>Draft Genome Sequences of the Diarrheagenic Escherichia coli Collection.</title>
        <authorList>
            <person name="Hazen T.H."/>
            <person name="Sahl J.W."/>
            <person name="Redman J.C."/>
            <person name="Morris C.R."/>
            <person name="Daugherty S.C."/>
            <person name="Chibucos M.C."/>
            <person name="Sengamalay N.A."/>
            <person name="Fraser-Liggett C.M."/>
            <person name="Steinsland H."/>
            <person name="Whittam T.S."/>
            <person name="Whittam B."/>
            <person name="Manning S.D."/>
            <person name="Rasko D.A."/>
        </authorList>
    </citation>
    <scope>NUCLEOTIDE SEQUENCE [LARGE SCALE GENOMIC DNA]</scope>
    <source>
        <strain evidence="1 2">DEC2D</strain>
    </source>
</reference>
<name>A0A828U5H6_ECOLX</name>
<organism evidence="1 2">
    <name type="scientific">Escherichia coli DEC2D</name>
    <dbReference type="NCBI Taxonomy" id="868141"/>
    <lineage>
        <taxon>Bacteria</taxon>
        <taxon>Pseudomonadati</taxon>
        <taxon>Pseudomonadota</taxon>
        <taxon>Gammaproteobacteria</taxon>
        <taxon>Enterobacterales</taxon>
        <taxon>Enterobacteriaceae</taxon>
        <taxon>Escherichia</taxon>
    </lineage>
</organism>
<comment type="caution">
    <text evidence="1">The sequence shown here is derived from an EMBL/GenBank/DDBJ whole genome shotgun (WGS) entry which is preliminary data.</text>
</comment>
<protein>
    <submittedName>
        <fullName evidence="1">Uncharacterized protein</fullName>
    </submittedName>
</protein>